<evidence type="ECO:0000256" key="1">
    <source>
        <dbReference type="SAM" id="MobiDB-lite"/>
    </source>
</evidence>
<proteinExistence type="predicted"/>
<dbReference type="EMBL" id="CAJVPJ010000149">
    <property type="protein sequence ID" value="CAG8486314.1"/>
    <property type="molecule type" value="Genomic_DNA"/>
</dbReference>
<dbReference type="GO" id="GO:0005524">
    <property type="term" value="F:ATP binding"/>
    <property type="evidence" value="ECO:0007669"/>
    <property type="project" value="InterPro"/>
</dbReference>
<dbReference type="Pfam" id="PF07714">
    <property type="entry name" value="PK_Tyr_Ser-Thr"/>
    <property type="match status" value="1"/>
</dbReference>
<feature type="compositionally biased region" description="Low complexity" evidence="1">
    <location>
        <begin position="389"/>
        <end position="432"/>
    </location>
</feature>
<name>A0A9N8ZA61_9GLOM</name>
<feature type="compositionally biased region" description="Basic and acidic residues" evidence="1">
    <location>
        <begin position="470"/>
        <end position="497"/>
    </location>
</feature>
<feature type="compositionally biased region" description="Polar residues" evidence="1">
    <location>
        <begin position="438"/>
        <end position="457"/>
    </location>
</feature>
<protein>
    <submittedName>
        <fullName evidence="3">2350_t:CDS:1</fullName>
    </submittedName>
</protein>
<reference evidence="3" key="1">
    <citation type="submission" date="2021-06" db="EMBL/GenBank/DDBJ databases">
        <authorList>
            <person name="Kallberg Y."/>
            <person name="Tangrot J."/>
            <person name="Rosling A."/>
        </authorList>
    </citation>
    <scope>NUCLEOTIDE SEQUENCE</scope>
    <source>
        <strain evidence="3">IA702</strain>
    </source>
</reference>
<dbReference type="AlphaFoldDB" id="A0A9N8ZA61"/>
<dbReference type="InterPro" id="IPR011009">
    <property type="entry name" value="Kinase-like_dom_sf"/>
</dbReference>
<organism evidence="3 4">
    <name type="scientific">Paraglomus occultum</name>
    <dbReference type="NCBI Taxonomy" id="144539"/>
    <lineage>
        <taxon>Eukaryota</taxon>
        <taxon>Fungi</taxon>
        <taxon>Fungi incertae sedis</taxon>
        <taxon>Mucoromycota</taxon>
        <taxon>Glomeromycotina</taxon>
        <taxon>Glomeromycetes</taxon>
        <taxon>Paraglomerales</taxon>
        <taxon>Paraglomeraceae</taxon>
        <taxon>Paraglomus</taxon>
    </lineage>
</organism>
<dbReference type="PANTHER" id="PTHR44329:SF291">
    <property type="entry name" value="PROTEIN KINASE DOMAIN-CONTAINING PROTEIN"/>
    <property type="match status" value="1"/>
</dbReference>
<dbReference type="InterPro" id="IPR000719">
    <property type="entry name" value="Prot_kinase_dom"/>
</dbReference>
<accession>A0A9N8ZA61</accession>
<dbReference type="OrthoDB" id="6718656at2759"/>
<dbReference type="PROSITE" id="PS50011">
    <property type="entry name" value="PROTEIN_KINASE_DOM"/>
    <property type="match status" value="1"/>
</dbReference>
<dbReference type="Gene3D" id="1.10.510.10">
    <property type="entry name" value="Transferase(Phosphotransferase) domain 1"/>
    <property type="match status" value="1"/>
</dbReference>
<dbReference type="InterPro" id="IPR051681">
    <property type="entry name" value="Ser/Thr_Kinases-Pseudokinases"/>
</dbReference>
<feature type="domain" description="Protein kinase" evidence="2">
    <location>
        <begin position="102"/>
        <end position="375"/>
    </location>
</feature>
<dbReference type="SUPFAM" id="SSF56112">
    <property type="entry name" value="Protein kinase-like (PK-like)"/>
    <property type="match status" value="1"/>
</dbReference>
<evidence type="ECO:0000313" key="4">
    <source>
        <dbReference type="Proteomes" id="UP000789572"/>
    </source>
</evidence>
<gene>
    <name evidence="3" type="ORF">POCULU_LOCUS1821</name>
</gene>
<dbReference type="PRINTS" id="PR00109">
    <property type="entry name" value="TYRKINASE"/>
</dbReference>
<feature type="region of interest" description="Disordered" evidence="1">
    <location>
        <begin position="469"/>
        <end position="497"/>
    </location>
</feature>
<feature type="region of interest" description="Disordered" evidence="1">
    <location>
        <begin position="377"/>
        <end position="457"/>
    </location>
</feature>
<dbReference type="PANTHER" id="PTHR44329">
    <property type="entry name" value="SERINE/THREONINE-PROTEIN KINASE TNNI3K-RELATED"/>
    <property type="match status" value="1"/>
</dbReference>
<sequence>MESTAGTPLSSQIESIAKETETIDDVDEELEMLLRSAFSNCPQCKELYSDYNWCQSCEVQKFQECFNKWTSGNDAVDNLIKETQLNALTYRSYLEWIPYSEFNDIELIAQGGFGPVYSAIWADGPKWNFDNVTGTWVRSGQTKVALKCLDNSRNISQSFLNEVKLHQFSFVSDFVLRCYGVSQHPATRDYIMVMEYADNGDLYHYLRNHFDDISWYDKLAILRDIAMGLTVIHSADLLHRDLHTGNVLLSLDLMQTYIADLGLCRPSHRHVDYDEVYGSLPYVAPEVLQGEEYSKAADIYSFGIIMWEIATGKKAYGDRAHDTRLAVEICRGKRPDPPKDVPECYVRLMNWCWDEDQDQRPDADVLQAVIGRDWLSKLKPEVKQPPPSNSKKTTPRTSTPRKTNSTTTNTATKTSPTNVTRSSSQRNSSTQSKPLAKRNNSTPTRTTTQKNSVTSPVLSAAAQEANQFKAAEKKRREALEAKKASKTDENVKKDEELHPQAVYTSRLLSFPDLATVT</sequence>
<dbReference type="InterPro" id="IPR001245">
    <property type="entry name" value="Ser-Thr/Tyr_kinase_cat_dom"/>
</dbReference>
<dbReference type="GO" id="GO:0004674">
    <property type="term" value="F:protein serine/threonine kinase activity"/>
    <property type="evidence" value="ECO:0007669"/>
    <property type="project" value="TreeGrafter"/>
</dbReference>
<evidence type="ECO:0000313" key="3">
    <source>
        <dbReference type="EMBL" id="CAG8486314.1"/>
    </source>
</evidence>
<dbReference type="Proteomes" id="UP000789572">
    <property type="component" value="Unassembled WGS sequence"/>
</dbReference>
<evidence type="ECO:0000259" key="2">
    <source>
        <dbReference type="PROSITE" id="PS50011"/>
    </source>
</evidence>
<keyword evidence="4" id="KW-1185">Reference proteome</keyword>
<comment type="caution">
    <text evidence="3">The sequence shown here is derived from an EMBL/GenBank/DDBJ whole genome shotgun (WGS) entry which is preliminary data.</text>
</comment>